<evidence type="ECO:0000256" key="4">
    <source>
        <dbReference type="SAM" id="SignalP"/>
    </source>
</evidence>
<organism evidence="6 7">
    <name type="scientific">Roseofilum acuticapitatum BLCC-M154</name>
    <dbReference type="NCBI Taxonomy" id="3022444"/>
    <lineage>
        <taxon>Bacteria</taxon>
        <taxon>Bacillati</taxon>
        <taxon>Cyanobacteriota</taxon>
        <taxon>Cyanophyceae</taxon>
        <taxon>Desertifilales</taxon>
        <taxon>Desertifilaceae</taxon>
        <taxon>Roseofilum</taxon>
        <taxon>Roseofilum acuticapitatum</taxon>
    </lineage>
</organism>
<reference evidence="6 7" key="1">
    <citation type="submission" date="2023-01" db="EMBL/GenBank/DDBJ databases">
        <title>Novel diversity within Roseofilum (Cyanobacteria; Desertifilaceae) from marine benthic mats with descriptions of four novel species.</title>
        <authorList>
            <person name="Wang Y."/>
            <person name="Berthold D.E."/>
            <person name="Hu J."/>
            <person name="Lefler F.W."/>
            <person name="Laughinghouse H.D. IV."/>
        </authorList>
    </citation>
    <scope>NUCLEOTIDE SEQUENCE [LARGE SCALE GENOMIC DNA]</scope>
    <source>
        <strain evidence="6 7">BLCC-M154</strain>
    </source>
</reference>
<dbReference type="InterPro" id="IPR051455">
    <property type="entry name" value="Bact_solute-bind_prot3"/>
</dbReference>
<comment type="similarity">
    <text evidence="1">Belongs to the bacterial solute-binding protein 3 family.</text>
</comment>
<gene>
    <name evidence="6" type="ORF">PMG71_04590</name>
</gene>
<name>A0ABT7AQ33_9CYAN</name>
<sequence length="289" mass="31967">MFKKIAAIAASFGILLTTAGASPAQEILEEIRNTGTLKVGIRKDAAPFGYMESGEWKGLCLQMMESFTEELEQELDRTIELQMVESTLNESSPNGRYRSVRDGLTHLECGPNTISTSPPQGTQYSFRFFITGTYFLMRPQTRILFKPSGFLEGLDIGVLDNTLTRQFIESRYQLATAVPYTGNQGRQQAVRDAMSATIDAFASDGILLVGEAERQGLSYGQYSLLPDQPLTCIGYGMILPSHDEEWRQRVNRFIAAGDSRNIITDLLTNLVGVTSPYIDVTIAAMDKCS</sequence>
<dbReference type="Proteomes" id="UP001235303">
    <property type="component" value="Unassembled WGS sequence"/>
</dbReference>
<proteinExistence type="inferred from homology"/>
<evidence type="ECO:0000259" key="5">
    <source>
        <dbReference type="SMART" id="SM00062"/>
    </source>
</evidence>
<evidence type="ECO:0000313" key="7">
    <source>
        <dbReference type="Proteomes" id="UP001235303"/>
    </source>
</evidence>
<dbReference type="InterPro" id="IPR001638">
    <property type="entry name" value="Solute-binding_3/MltF_N"/>
</dbReference>
<evidence type="ECO:0000256" key="2">
    <source>
        <dbReference type="ARBA" id="ARBA00022448"/>
    </source>
</evidence>
<dbReference type="RefSeq" id="WP_283752459.1">
    <property type="nucleotide sequence ID" value="NZ_JAQOSP010000031.1"/>
</dbReference>
<comment type="caution">
    <text evidence="6">The sequence shown here is derived from an EMBL/GenBank/DDBJ whole genome shotgun (WGS) entry which is preliminary data.</text>
</comment>
<evidence type="ECO:0000256" key="3">
    <source>
        <dbReference type="ARBA" id="ARBA00022729"/>
    </source>
</evidence>
<keyword evidence="2" id="KW-0813">Transport</keyword>
<dbReference type="SMART" id="SM00062">
    <property type="entry name" value="PBPb"/>
    <property type="match status" value="1"/>
</dbReference>
<feature type="chain" id="PRO_5045565205" evidence="4">
    <location>
        <begin position="22"/>
        <end position="289"/>
    </location>
</feature>
<dbReference type="PANTHER" id="PTHR30085:SF6">
    <property type="entry name" value="ABC TRANSPORTER GLUTAMINE-BINDING PROTEIN GLNH"/>
    <property type="match status" value="1"/>
</dbReference>
<keyword evidence="7" id="KW-1185">Reference proteome</keyword>
<dbReference type="EMBL" id="JAQOSP010000031">
    <property type="protein sequence ID" value="MDJ1168697.1"/>
    <property type="molecule type" value="Genomic_DNA"/>
</dbReference>
<feature type="domain" description="Solute-binding protein family 3/N-terminal" evidence="5">
    <location>
        <begin position="36"/>
        <end position="270"/>
    </location>
</feature>
<evidence type="ECO:0000256" key="1">
    <source>
        <dbReference type="ARBA" id="ARBA00010333"/>
    </source>
</evidence>
<dbReference type="PANTHER" id="PTHR30085">
    <property type="entry name" value="AMINO ACID ABC TRANSPORTER PERMEASE"/>
    <property type="match status" value="1"/>
</dbReference>
<protein>
    <submittedName>
        <fullName evidence="6">Transporter substrate-binding domain-containing protein</fullName>
    </submittedName>
</protein>
<keyword evidence="3 4" id="KW-0732">Signal</keyword>
<feature type="signal peptide" evidence="4">
    <location>
        <begin position="1"/>
        <end position="21"/>
    </location>
</feature>
<dbReference type="Gene3D" id="3.40.190.10">
    <property type="entry name" value="Periplasmic binding protein-like II"/>
    <property type="match status" value="2"/>
</dbReference>
<accession>A0ABT7AQ33</accession>
<evidence type="ECO:0000313" key="6">
    <source>
        <dbReference type="EMBL" id="MDJ1168697.1"/>
    </source>
</evidence>
<dbReference type="SUPFAM" id="SSF53850">
    <property type="entry name" value="Periplasmic binding protein-like II"/>
    <property type="match status" value="1"/>
</dbReference>